<evidence type="ECO:0000256" key="1">
    <source>
        <dbReference type="SAM" id="MobiDB-lite"/>
    </source>
</evidence>
<feature type="compositionally biased region" description="Basic and acidic residues" evidence="1">
    <location>
        <begin position="49"/>
        <end position="60"/>
    </location>
</feature>
<protein>
    <submittedName>
        <fullName evidence="2">Uncharacterized protein</fullName>
    </submittedName>
</protein>
<proteinExistence type="predicted"/>
<gene>
    <name evidence="2" type="ORF">AVEN_87332_1</name>
</gene>
<organism evidence="2 3">
    <name type="scientific">Araneus ventricosus</name>
    <name type="common">Orbweaver spider</name>
    <name type="synonym">Epeira ventricosa</name>
    <dbReference type="NCBI Taxonomy" id="182803"/>
    <lineage>
        <taxon>Eukaryota</taxon>
        <taxon>Metazoa</taxon>
        <taxon>Ecdysozoa</taxon>
        <taxon>Arthropoda</taxon>
        <taxon>Chelicerata</taxon>
        <taxon>Arachnida</taxon>
        <taxon>Araneae</taxon>
        <taxon>Araneomorphae</taxon>
        <taxon>Entelegynae</taxon>
        <taxon>Araneoidea</taxon>
        <taxon>Araneidae</taxon>
        <taxon>Araneus</taxon>
    </lineage>
</organism>
<dbReference type="EMBL" id="BGPR01001871">
    <property type="protein sequence ID" value="GBM63492.1"/>
    <property type="molecule type" value="Genomic_DNA"/>
</dbReference>
<name>A0A4Y2HE02_ARAVE</name>
<feature type="compositionally biased region" description="Basic and acidic residues" evidence="1">
    <location>
        <begin position="16"/>
        <end position="36"/>
    </location>
</feature>
<sequence length="105" mass="11992">MAILFMNQSVPFLRTKETTWDKERDKTQKKGTEERQSGIGKSRLKVRQRRMEAADRKNATKAIEESLLDPSPCAARTSSSLAWMKSTILRGRYAFQNGDMSHGEI</sequence>
<feature type="region of interest" description="Disordered" evidence="1">
    <location>
        <begin position="16"/>
        <end position="60"/>
    </location>
</feature>
<accession>A0A4Y2HE02</accession>
<evidence type="ECO:0000313" key="2">
    <source>
        <dbReference type="EMBL" id="GBM63492.1"/>
    </source>
</evidence>
<dbReference type="Proteomes" id="UP000499080">
    <property type="component" value="Unassembled WGS sequence"/>
</dbReference>
<comment type="caution">
    <text evidence="2">The sequence shown here is derived from an EMBL/GenBank/DDBJ whole genome shotgun (WGS) entry which is preliminary data.</text>
</comment>
<reference evidence="2 3" key="1">
    <citation type="journal article" date="2019" name="Sci. Rep.">
        <title>Orb-weaving spider Araneus ventricosus genome elucidates the spidroin gene catalogue.</title>
        <authorList>
            <person name="Kono N."/>
            <person name="Nakamura H."/>
            <person name="Ohtoshi R."/>
            <person name="Moran D.A.P."/>
            <person name="Shinohara A."/>
            <person name="Yoshida Y."/>
            <person name="Fujiwara M."/>
            <person name="Mori M."/>
            <person name="Tomita M."/>
            <person name="Arakawa K."/>
        </authorList>
    </citation>
    <scope>NUCLEOTIDE SEQUENCE [LARGE SCALE GENOMIC DNA]</scope>
</reference>
<dbReference type="AlphaFoldDB" id="A0A4Y2HE02"/>
<evidence type="ECO:0000313" key="3">
    <source>
        <dbReference type="Proteomes" id="UP000499080"/>
    </source>
</evidence>
<keyword evidence="3" id="KW-1185">Reference proteome</keyword>